<proteinExistence type="predicted"/>
<dbReference type="AlphaFoldDB" id="A0A645FXY8"/>
<sequence length="222" mass="24998">MDSIKGAQVIKRFDIGSGSAKLCDVRESCLGLCESGFEALLTSPPYATALPYIDTQRISLVWLDFCSPDEIMSLESSLIGSREFVSNDKKKWLSDFRNSRVPLTKEINDLIDELATELQSSDGFRKQAVPVLLYRYFADMKNMFCNTLAATRKDAKFGLIVGNNRTTIGGKKYQIDTPYLLSLLARDCGWNIDELLQLQTYKRYGINSKNAINSETLIVLHK</sequence>
<evidence type="ECO:0000313" key="1">
    <source>
        <dbReference type="EMBL" id="MPN19408.1"/>
    </source>
</evidence>
<protein>
    <submittedName>
        <fullName evidence="1">Uncharacterized protein</fullName>
    </submittedName>
</protein>
<accession>A0A645FXY8</accession>
<comment type="caution">
    <text evidence="1">The sequence shown here is derived from an EMBL/GenBank/DDBJ whole genome shotgun (WGS) entry which is preliminary data.</text>
</comment>
<dbReference type="EMBL" id="VSSQ01066962">
    <property type="protein sequence ID" value="MPN19408.1"/>
    <property type="molecule type" value="Genomic_DNA"/>
</dbReference>
<name>A0A645FXY8_9ZZZZ</name>
<gene>
    <name evidence="1" type="ORF">SDC9_166777</name>
</gene>
<organism evidence="1">
    <name type="scientific">bioreactor metagenome</name>
    <dbReference type="NCBI Taxonomy" id="1076179"/>
    <lineage>
        <taxon>unclassified sequences</taxon>
        <taxon>metagenomes</taxon>
        <taxon>ecological metagenomes</taxon>
    </lineage>
</organism>
<reference evidence="1" key="1">
    <citation type="submission" date="2019-08" db="EMBL/GenBank/DDBJ databases">
        <authorList>
            <person name="Kucharzyk K."/>
            <person name="Murdoch R.W."/>
            <person name="Higgins S."/>
            <person name="Loffler F."/>
        </authorList>
    </citation>
    <scope>NUCLEOTIDE SEQUENCE</scope>
</reference>